<dbReference type="AlphaFoldDB" id="A0A444UVR5"/>
<keyword evidence="2" id="KW-1185">Reference proteome</keyword>
<dbReference type="Proteomes" id="UP000289886">
    <property type="component" value="Unassembled WGS sequence"/>
</dbReference>
<protein>
    <submittedName>
        <fullName evidence="1">Uncharacterized protein</fullName>
    </submittedName>
</protein>
<dbReference type="EMBL" id="SCEB01006615">
    <property type="protein sequence ID" value="RXM92271.1"/>
    <property type="molecule type" value="Genomic_DNA"/>
</dbReference>
<sequence length="116" mass="13248">MADAIDEVNSINHFKAFMENIYSQSNKNERELNEAVTEVGYQILRIGQILDVCWVASSFRTVRAEWVSVGALCKHFENASCDDLRNAKERQTYRGLADCLASPEFICDLALMYYVL</sequence>
<name>A0A444UVR5_ACIRT</name>
<gene>
    <name evidence="1" type="ORF">EOD39_20310</name>
</gene>
<evidence type="ECO:0000313" key="2">
    <source>
        <dbReference type="Proteomes" id="UP000289886"/>
    </source>
</evidence>
<comment type="caution">
    <text evidence="1">The sequence shown here is derived from an EMBL/GenBank/DDBJ whole genome shotgun (WGS) entry which is preliminary data.</text>
</comment>
<accession>A0A444UVR5</accession>
<evidence type="ECO:0000313" key="1">
    <source>
        <dbReference type="EMBL" id="RXM92271.1"/>
    </source>
</evidence>
<organism evidence="1 2">
    <name type="scientific">Acipenser ruthenus</name>
    <name type="common">Sterlet sturgeon</name>
    <dbReference type="NCBI Taxonomy" id="7906"/>
    <lineage>
        <taxon>Eukaryota</taxon>
        <taxon>Metazoa</taxon>
        <taxon>Chordata</taxon>
        <taxon>Craniata</taxon>
        <taxon>Vertebrata</taxon>
        <taxon>Euteleostomi</taxon>
        <taxon>Actinopterygii</taxon>
        <taxon>Chondrostei</taxon>
        <taxon>Acipenseriformes</taxon>
        <taxon>Acipenseridae</taxon>
        <taxon>Acipenser</taxon>
    </lineage>
</organism>
<reference evidence="1 2" key="1">
    <citation type="submission" date="2019-01" db="EMBL/GenBank/DDBJ databases">
        <title>Draft Genome and Complete Hox-Cluster Characterization of the Sterlet Sturgeon (Acipenser ruthenus).</title>
        <authorList>
            <person name="Wei Q."/>
        </authorList>
    </citation>
    <scope>NUCLEOTIDE SEQUENCE [LARGE SCALE GENOMIC DNA]</scope>
    <source>
        <strain evidence="1">WHYD16114868_AA</strain>
        <tissue evidence="1">Blood</tissue>
    </source>
</reference>
<proteinExistence type="predicted"/>